<dbReference type="CDD" id="cd17330">
    <property type="entry name" value="MFS_SLC46_TetA_like"/>
    <property type="match status" value="1"/>
</dbReference>
<dbReference type="PANTHER" id="PTHR23504:SF108">
    <property type="entry name" value="OS11G0151500 PROTEIN"/>
    <property type="match status" value="1"/>
</dbReference>
<evidence type="ECO:0000256" key="2">
    <source>
        <dbReference type="ARBA" id="ARBA00022448"/>
    </source>
</evidence>
<keyword evidence="4 7" id="KW-1133">Transmembrane helix</keyword>
<keyword evidence="8" id="KW-0732">Signal</keyword>
<evidence type="ECO:0000313" key="10">
    <source>
        <dbReference type="Proteomes" id="UP000585474"/>
    </source>
</evidence>
<feature type="transmembrane region" description="Helical" evidence="7">
    <location>
        <begin position="113"/>
        <end position="139"/>
    </location>
</feature>
<feature type="transmembrane region" description="Helical" evidence="7">
    <location>
        <begin position="151"/>
        <end position="170"/>
    </location>
</feature>
<sequence>MMGWDWKSSVRELRPLVHLLLPLCVHWVAEEMTVSVLVDVTTGALCPGESTCSEAIYINGLQQTVVGIFKMVVLPVLGQLADEYGRKPLLIVTVSTTIVPFALLAINESKASVYAYYVLRTISYIISQGSIFCISVAYVADVVNESKRAAVISWITVYMYMFLVETVKPAPRHDQHSPYLHKAFRIVEDRYKSMRHAATIVLSSPTLKGMSLVSFFYELGMSGISSVLLYYLKSAFGFNKNQFSEILMMVGIGSIVSQALFYGLAWASWVPYLSASFGVIYVLVKPSTYAIISKASSSADQGKAQGFIAGVQSIADLLSPLAMSPLTSWFLSSDAPFNCKGFSIVCASLCMSEALSKINSTDNADNIEAPLLS</sequence>
<comment type="similarity">
    <text evidence="6">Belongs to the major facilitator superfamily. Phosphate:H(+) symporter (TC 2.A.1.9) family.</text>
</comment>
<dbReference type="PANTHER" id="PTHR23504">
    <property type="entry name" value="MAJOR FACILITATOR SUPERFAMILY DOMAIN-CONTAINING PROTEIN 10"/>
    <property type="match status" value="1"/>
</dbReference>
<dbReference type="InterPro" id="IPR011701">
    <property type="entry name" value="MFS"/>
</dbReference>
<dbReference type="InterPro" id="IPR036259">
    <property type="entry name" value="MFS_trans_sf"/>
</dbReference>
<gene>
    <name evidence="9" type="ORF">Acr_00g0083020</name>
</gene>
<evidence type="ECO:0000256" key="8">
    <source>
        <dbReference type="SAM" id="SignalP"/>
    </source>
</evidence>
<evidence type="ECO:0000313" key="9">
    <source>
        <dbReference type="EMBL" id="GFS43017.1"/>
    </source>
</evidence>
<feature type="chain" id="PRO_5029648078" description="Major facilitator superfamily protein" evidence="8">
    <location>
        <begin position="32"/>
        <end position="373"/>
    </location>
</feature>
<dbReference type="Proteomes" id="UP000585474">
    <property type="component" value="Unassembled WGS sequence"/>
</dbReference>
<keyword evidence="5 7" id="KW-0472">Membrane</keyword>
<dbReference type="OrthoDB" id="419616at2759"/>
<dbReference type="Gene3D" id="1.20.1250.20">
    <property type="entry name" value="MFS general substrate transporter like domains"/>
    <property type="match status" value="2"/>
</dbReference>
<accession>A0A7J0DXB7</accession>
<keyword evidence="3 7" id="KW-0812">Transmembrane</keyword>
<evidence type="ECO:0000256" key="4">
    <source>
        <dbReference type="ARBA" id="ARBA00022989"/>
    </source>
</evidence>
<feature type="signal peptide" evidence="8">
    <location>
        <begin position="1"/>
        <end position="31"/>
    </location>
</feature>
<evidence type="ECO:0008006" key="11">
    <source>
        <dbReference type="Google" id="ProtNLM"/>
    </source>
</evidence>
<dbReference type="SUPFAM" id="SSF103473">
    <property type="entry name" value="MFS general substrate transporter"/>
    <property type="match status" value="1"/>
</dbReference>
<feature type="transmembrane region" description="Helical" evidence="7">
    <location>
        <begin position="266"/>
        <end position="284"/>
    </location>
</feature>
<evidence type="ECO:0000256" key="7">
    <source>
        <dbReference type="SAM" id="Phobius"/>
    </source>
</evidence>
<evidence type="ECO:0000256" key="5">
    <source>
        <dbReference type="ARBA" id="ARBA00023136"/>
    </source>
</evidence>
<keyword evidence="10" id="KW-1185">Reference proteome</keyword>
<keyword evidence="2" id="KW-0813">Transport</keyword>
<evidence type="ECO:0000256" key="6">
    <source>
        <dbReference type="ARBA" id="ARBA00044504"/>
    </source>
</evidence>
<reference evidence="10" key="1">
    <citation type="submission" date="2019-07" db="EMBL/GenBank/DDBJ databases">
        <title>De Novo Assembly of kiwifruit Actinidia rufa.</title>
        <authorList>
            <person name="Sugita-Konishi S."/>
            <person name="Sato K."/>
            <person name="Mori E."/>
            <person name="Abe Y."/>
            <person name="Kisaki G."/>
            <person name="Hamano K."/>
            <person name="Suezawa K."/>
            <person name="Otani M."/>
            <person name="Fukuda T."/>
            <person name="Manabe T."/>
            <person name="Gomi K."/>
            <person name="Tabuchi M."/>
            <person name="Akimitsu K."/>
            <person name="Kataoka I."/>
        </authorList>
    </citation>
    <scope>NUCLEOTIDE SEQUENCE [LARGE SCALE GENOMIC DNA]</scope>
    <source>
        <strain evidence="10">cv. Fuchu</strain>
    </source>
</reference>
<protein>
    <recommendedName>
        <fullName evidence="11">Major facilitator superfamily protein</fullName>
    </recommendedName>
</protein>
<feature type="transmembrane region" description="Helical" evidence="7">
    <location>
        <begin position="89"/>
        <end position="107"/>
    </location>
</feature>
<evidence type="ECO:0000256" key="3">
    <source>
        <dbReference type="ARBA" id="ARBA00022692"/>
    </source>
</evidence>
<feature type="transmembrane region" description="Helical" evidence="7">
    <location>
        <begin position="212"/>
        <end position="231"/>
    </location>
</feature>
<dbReference type="GO" id="GO:0022857">
    <property type="term" value="F:transmembrane transporter activity"/>
    <property type="evidence" value="ECO:0007669"/>
    <property type="project" value="InterPro"/>
</dbReference>
<comment type="subcellular location">
    <subcellularLocation>
        <location evidence="1">Membrane</location>
        <topology evidence="1">Multi-pass membrane protein</topology>
    </subcellularLocation>
</comment>
<dbReference type="Pfam" id="PF07690">
    <property type="entry name" value="MFS_1"/>
    <property type="match status" value="1"/>
</dbReference>
<dbReference type="AlphaFoldDB" id="A0A7J0DXB7"/>
<feature type="transmembrane region" description="Helical" evidence="7">
    <location>
        <begin position="243"/>
        <end position="260"/>
    </location>
</feature>
<dbReference type="EMBL" id="BJWL01000410">
    <property type="protein sequence ID" value="GFS43017.1"/>
    <property type="molecule type" value="Genomic_DNA"/>
</dbReference>
<proteinExistence type="inferred from homology"/>
<evidence type="ECO:0000256" key="1">
    <source>
        <dbReference type="ARBA" id="ARBA00004141"/>
    </source>
</evidence>
<organism evidence="9 10">
    <name type="scientific">Actinidia rufa</name>
    <dbReference type="NCBI Taxonomy" id="165716"/>
    <lineage>
        <taxon>Eukaryota</taxon>
        <taxon>Viridiplantae</taxon>
        <taxon>Streptophyta</taxon>
        <taxon>Embryophyta</taxon>
        <taxon>Tracheophyta</taxon>
        <taxon>Spermatophyta</taxon>
        <taxon>Magnoliopsida</taxon>
        <taxon>eudicotyledons</taxon>
        <taxon>Gunneridae</taxon>
        <taxon>Pentapetalae</taxon>
        <taxon>asterids</taxon>
        <taxon>Ericales</taxon>
        <taxon>Actinidiaceae</taxon>
        <taxon>Actinidia</taxon>
    </lineage>
</organism>
<name>A0A7J0DXB7_9ERIC</name>
<comment type="caution">
    <text evidence="9">The sequence shown here is derived from an EMBL/GenBank/DDBJ whole genome shotgun (WGS) entry which is preliminary data.</text>
</comment>
<dbReference type="GO" id="GO:0016020">
    <property type="term" value="C:membrane"/>
    <property type="evidence" value="ECO:0007669"/>
    <property type="project" value="UniProtKB-SubCell"/>
</dbReference>